<dbReference type="InterPro" id="IPR043504">
    <property type="entry name" value="Peptidase_S1_PA_chymotrypsin"/>
</dbReference>
<accession>A0A7W7Z4V6</accession>
<dbReference type="Pfam" id="PF13365">
    <property type="entry name" value="Trypsin_2"/>
    <property type="match status" value="1"/>
</dbReference>
<dbReference type="EMBL" id="JACHIH010000017">
    <property type="protein sequence ID" value="MBB5048041.1"/>
    <property type="molecule type" value="Genomic_DNA"/>
</dbReference>
<dbReference type="Gene3D" id="2.40.10.10">
    <property type="entry name" value="Trypsin-like serine proteases"/>
    <property type="match status" value="2"/>
</dbReference>
<organism evidence="1 2">
    <name type="scientific">Rhodopseudomonas rhenobacensis</name>
    <dbReference type="NCBI Taxonomy" id="87461"/>
    <lineage>
        <taxon>Bacteria</taxon>
        <taxon>Pseudomonadati</taxon>
        <taxon>Pseudomonadota</taxon>
        <taxon>Alphaproteobacteria</taxon>
        <taxon>Hyphomicrobiales</taxon>
        <taxon>Nitrobacteraceae</taxon>
        <taxon>Rhodopseudomonas</taxon>
    </lineage>
</organism>
<dbReference type="AlphaFoldDB" id="A0A7W7Z4V6"/>
<comment type="caution">
    <text evidence="1">The sequence shown here is derived from an EMBL/GenBank/DDBJ whole genome shotgun (WGS) entry which is preliminary data.</text>
</comment>
<evidence type="ECO:0008006" key="3">
    <source>
        <dbReference type="Google" id="ProtNLM"/>
    </source>
</evidence>
<name>A0A7W7Z4V6_9BRAD</name>
<dbReference type="Proteomes" id="UP000542353">
    <property type="component" value="Unassembled WGS sequence"/>
</dbReference>
<dbReference type="RefSeq" id="WP_184258431.1">
    <property type="nucleotide sequence ID" value="NZ_JACHIH010000017.1"/>
</dbReference>
<protein>
    <recommendedName>
        <fullName evidence="3">Trypsin-like peptidase domain-containing protein</fullName>
    </recommendedName>
</protein>
<reference evidence="1 2" key="1">
    <citation type="submission" date="2020-08" db="EMBL/GenBank/DDBJ databases">
        <title>Genomic Encyclopedia of Type Strains, Phase IV (KMG-IV): sequencing the most valuable type-strain genomes for metagenomic binning, comparative biology and taxonomic classification.</title>
        <authorList>
            <person name="Goeker M."/>
        </authorList>
    </citation>
    <scope>NUCLEOTIDE SEQUENCE [LARGE SCALE GENOMIC DNA]</scope>
    <source>
        <strain evidence="1 2">DSM 12706</strain>
    </source>
</reference>
<proteinExistence type="predicted"/>
<dbReference type="SUPFAM" id="SSF50494">
    <property type="entry name" value="Trypsin-like serine proteases"/>
    <property type="match status" value="1"/>
</dbReference>
<gene>
    <name evidence="1" type="ORF">HNR60_002802</name>
</gene>
<sequence length="590" mass="63854">MIDKATVADAIKAAPQAADEALFALQCGDFPPLTMAAFAGAARYLNRDVSDLAADEIERLGLLDAFAQALRARGVDVQAEDTGLADMNVPVDELKKFVPRGSAFRCRVLVDHGFSGSGCLVSPSLVLTAWHVISDWRPTAPDPQYKATEVLLSDGTKRRVLPKPVYQSPCTEAEYDGTLPSDGSAFKDHNDVVLLKLERPDGMRLGFAGLPKECPPPLSRSSILLLHFPNGGDLGFGWGHVNRVRGNPYRWKHDVGADQGSSGGPCFNAHFSLAGLHQGKWLPDRRLVPANIFIDDKLRELIEHDIAPPALWSLDGSAQGQLVFGRDLFFEAIAAASRPDSRIRGIRVKRRDVAQGTSGLAFSFEMLTLTLARNPGTHRTVRINFDTQFADLLDDIRRRAILVGIDVAPVEAGAGARAGDTTLEASINDRARDLAAKLNAIGERDRQLIWFLFDNPTAGLNDSDRFAFEAFIAAALQHPRLRLVLTGFETITTPGEEFANAGLAEIEGAPGLVVEYFGVFNRGDVDQLLTRACRDFGVASDPAVIADRTNQILQGLNSINGQYSTADLKAVSDRAAPHLDYLKSLAGGNA</sequence>
<keyword evidence="2" id="KW-1185">Reference proteome</keyword>
<dbReference type="InterPro" id="IPR009003">
    <property type="entry name" value="Peptidase_S1_PA"/>
</dbReference>
<evidence type="ECO:0000313" key="2">
    <source>
        <dbReference type="Proteomes" id="UP000542353"/>
    </source>
</evidence>
<evidence type="ECO:0000313" key="1">
    <source>
        <dbReference type="EMBL" id="MBB5048041.1"/>
    </source>
</evidence>